<dbReference type="InterPro" id="IPR008939">
    <property type="entry name" value="Lytic_TGlycosylase_superhlx_U"/>
</dbReference>
<dbReference type="EMBL" id="CP118246">
    <property type="protein sequence ID" value="WDR02982.1"/>
    <property type="molecule type" value="Genomic_DNA"/>
</dbReference>
<proteinExistence type="predicted"/>
<keyword evidence="1 2" id="KW-0732">Signal</keyword>
<reference evidence="3 4" key="1">
    <citation type="submission" date="2023-02" db="EMBL/GenBank/DDBJ databases">
        <title>Devosia algicola sp. nov., isolated from the phycosphere of marine algae.</title>
        <authorList>
            <person name="Kim J.M."/>
            <person name="Lee J.K."/>
            <person name="Choi B.J."/>
            <person name="Bayburt H."/>
            <person name="Jeon C.O."/>
        </authorList>
    </citation>
    <scope>NUCLEOTIDE SEQUENCE [LARGE SCALE GENOMIC DNA]</scope>
    <source>
        <strain evidence="3 4">G20-9</strain>
    </source>
</reference>
<dbReference type="SUPFAM" id="SSF48435">
    <property type="entry name" value="Bacterial muramidases"/>
    <property type="match status" value="1"/>
</dbReference>
<organism evidence="3 4">
    <name type="scientific">Devosia algicola</name>
    <dbReference type="NCBI Taxonomy" id="3026418"/>
    <lineage>
        <taxon>Bacteria</taxon>
        <taxon>Pseudomonadati</taxon>
        <taxon>Pseudomonadota</taxon>
        <taxon>Alphaproteobacteria</taxon>
        <taxon>Hyphomicrobiales</taxon>
        <taxon>Devosiaceae</taxon>
        <taxon>Devosia</taxon>
    </lineage>
</organism>
<dbReference type="RefSeq" id="WP_282219384.1">
    <property type="nucleotide sequence ID" value="NZ_CP118246.1"/>
</dbReference>
<dbReference type="Gene3D" id="1.25.20.10">
    <property type="entry name" value="Bacterial muramidases"/>
    <property type="match status" value="1"/>
</dbReference>
<evidence type="ECO:0000256" key="1">
    <source>
        <dbReference type="ARBA" id="ARBA00022729"/>
    </source>
</evidence>
<evidence type="ECO:0000313" key="3">
    <source>
        <dbReference type="EMBL" id="WDR02982.1"/>
    </source>
</evidence>
<accession>A0ABY7YP71</accession>
<gene>
    <name evidence="3" type="ORF">PSQ19_01825</name>
</gene>
<dbReference type="Proteomes" id="UP001220530">
    <property type="component" value="Chromosome"/>
</dbReference>
<protein>
    <submittedName>
        <fullName evidence="3">Uncharacterized protein</fullName>
    </submittedName>
</protein>
<evidence type="ECO:0000313" key="4">
    <source>
        <dbReference type="Proteomes" id="UP001220530"/>
    </source>
</evidence>
<evidence type="ECO:0000256" key="2">
    <source>
        <dbReference type="SAM" id="SignalP"/>
    </source>
</evidence>
<feature type="signal peptide" evidence="2">
    <location>
        <begin position="1"/>
        <end position="27"/>
    </location>
</feature>
<feature type="chain" id="PRO_5046251327" evidence="2">
    <location>
        <begin position="28"/>
        <end position="309"/>
    </location>
</feature>
<keyword evidence="4" id="KW-1185">Reference proteome</keyword>
<sequence length="309" mass="33276">MKYRVAGPLLVLLLGATCLVPLPVAVSNETVDPTVTGSINANASIPKVVPQASAGFSTALELLDNGNAAEAYASAKGLANNAERRAIQWAAIYFNAGKIDSDSIERFAKDAPDFSSPGLYQTRIEQSLTTESPTAENVIKHLGGVVPNTIDGQIALASAYLEAGQTERAAKLTRSIWVDNYLTGAQESEVLSDLGGLLDRDAHWARAVHLMMNDRASGSERLMPFLSAAQQSLVVARAAVSRNDANAKALLDKVDPSLQTNPVYIFREYNARDRLDFSTARWTGWPRQLANCRTLRTGGMSGAPYCVRH</sequence>
<name>A0ABY7YP71_9HYPH</name>